<dbReference type="Ensembl" id="ENSSFAT00005020961.1">
    <property type="protein sequence ID" value="ENSSFAP00005020170.1"/>
    <property type="gene ID" value="ENSSFAG00005010513.1"/>
</dbReference>
<accession>A0A672GT25</accession>
<dbReference type="SMART" id="SM00041">
    <property type="entry name" value="CT"/>
    <property type="match status" value="1"/>
</dbReference>
<feature type="compositionally biased region" description="Low complexity" evidence="5">
    <location>
        <begin position="1"/>
        <end position="15"/>
    </location>
</feature>
<evidence type="ECO:0000256" key="5">
    <source>
        <dbReference type="SAM" id="MobiDB-lite"/>
    </source>
</evidence>
<dbReference type="InterPro" id="IPR036084">
    <property type="entry name" value="Ser_inhib-like_sf"/>
</dbReference>
<feature type="domain" description="VWFC" evidence="7">
    <location>
        <begin position="944"/>
        <end position="1012"/>
    </location>
</feature>
<dbReference type="PROSITE" id="PS01225">
    <property type="entry name" value="CTCK_2"/>
    <property type="match status" value="1"/>
</dbReference>
<dbReference type="PROSITE" id="PS50184">
    <property type="entry name" value="VWFC_2"/>
    <property type="match status" value="2"/>
</dbReference>
<feature type="domain" description="VWFC" evidence="7">
    <location>
        <begin position="837"/>
        <end position="906"/>
    </location>
</feature>
<feature type="compositionally biased region" description="Low complexity" evidence="5">
    <location>
        <begin position="160"/>
        <end position="189"/>
    </location>
</feature>
<reference evidence="9" key="1">
    <citation type="submission" date="2019-06" db="EMBL/GenBank/DDBJ databases">
        <authorList>
            <consortium name="Wellcome Sanger Institute Data Sharing"/>
        </authorList>
    </citation>
    <scope>NUCLEOTIDE SEQUENCE [LARGE SCALE GENOMIC DNA]</scope>
</reference>
<dbReference type="InterPro" id="IPR014853">
    <property type="entry name" value="VWF/SSPO/ZAN-like_Cys-rich_dom"/>
</dbReference>
<feature type="domain" description="CTCK" evidence="6">
    <location>
        <begin position="1077"/>
        <end position="1155"/>
    </location>
</feature>
<keyword evidence="1" id="KW-0677">Repeat</keyword>
<comment type="caution">
    <text evidence="4">Lacks conserved residue(s) required for the propagation of feature annotation.</text>
</comment>
<evidence type="ECO:0000256" key="3">
    <source>
        <dbReference type="ARBA" id="ARBA00023180"/>
    </source>
</evidence>
<dbReference type="Pfam" id="PF00094">
    <property type="entry name" value="VWD"/>
    <property type="match status" value="1"/>
</dbReference>
<feature type="compositionally biased region" description="Low complexity" evidence="5">
    <location>
        <begin position="75"/>
        <end position="103"/>
    </location>
</feature>
<feature type="compositionally biased region" description="Low complexity" evidence="5">
    <location>
        <begin position="402"/>
        <end position="411"/>
    </location>
</feature>
<evidence type="ECO:0000259" key="7">
    <source>
        <dbReference type="PROSITE" id="PS50184"/>
    </source>
</evidence>
<dbReference type="InParanoid" id="A0A672GT25"/>
<evidence type="ECO:0000256" key="1">
    <source>
        <dbReference type="ARBA" id="ARBA00022737"/>
    </source>
</evidence>
<feature type="compositionally biased region" description="Low complexity" evidence="5">
    <location>
        <begin position="305"/>
        <end position="344"/>
    </location>
</feature>
<evidence type="ECO:0000256" key="2">
    <source>
        <dbReference type="ARBA" id="ARBA00023157"/>
    </source>
</evidence>
<dbReference type="PANTHER" id="PTHR11339">
    <property type="entry name" value="EXTRACELLULAR MATRIX GLYCOPROTEIN RELATED"/>
    <property type="match status" value="1"/>
</dbReference>
<dbReference type="SMART" id="SM00832">
    <property type="entry name" value="C8"/>
    <property type="match status" value="1"/>
</dbReference>
<keyword evidence="10" id="KW-1185">Reference proteome</keyword>
<evidence type="ECO:0000313" key="10">
    <source>
        <dbReference type="Proteomes" id="UP000472267"/>
    </source>
</evidence>
<feature type="compositionally biased region" description="Low complexity" evidence="5">
    <location>
        <begin position="198"/>
        <end position="279"/>
    </location>
</feature>
<dbReference type="PROSITE" id="PS51233">
    <property type="entry name" value="VWFD"/>
    <property type="match status" value="1"/>
</dbReference>
<dbReference type="Proteomes" id="UP000472267">
    <property type="component" value="Chromosome 7"/>
</dbReference>
<dbReference type="SUPFAM" id="SSF57567">
    <property type="entry name" value="Serine protease inhibitors"/>
    <property type="match status" value="1"/>
</dbReference>
<evidence type="ECO:0000313" key="9">
    <source>
        <dbReference type="Ensembl" id="ENSSFAP00005020170.1"/>
    </source>
</evidence>
<protein>
    <submittedName>
        <fullName evidence="9">Uncharacterized protein</fullName>
    </submittedName>
</protein>
<dbReference type="Pfam" id="PF08742">
    <property type="entry name" value="C8"/>
    <property type="match status" value="1"/>
</dbReference>
<proteinExistence type="predicted"/>
<dbReference type="PROSITE" id="PS01185">
    <property type="entry name" value="CTCK_1"/>
    <property type="match status" value="1"/>
</dbReference>
<name>A0A672GT25_SALFA</name>
<feature type="compositionally biased region" description="Low complexity" evidence="5">
    <location>
        <begin position="433"/>
        <end position="444"/>
    </location>
</feature>
<feature type="domain" description="VWFD" evidence="8">
    <location>
        <begin position="506"/>
        <end position="689"/>
    </location>
</feature>
<evidence type="ECO:0000256" key="4">
    <source>
        <dbReference type="PROSITE-ProRule" id="PRU00039"/>
    </source>
</evidence>
<feature type="compositionally biased region" description="Low complexity" evidence="5">
    <location>
        <begin position="22"/>
        <end position="52"/>
    </location>
</feature>
<dbReference type="SMART" id="SM00214">
    <property type="entry name" value="VWC"/>
    <property type="match status" value="2"/>
</dbReference>
<dbReference type="AlphaFoldDB" id="A0A672GT25"/>
<dbReference type="SMART" id="SM00216">
    <property type="entry name" value="VWD"/>
    <property type="match status" value="1"/>
</dbReference>
<reference evidence="9" key="2">
    <citation type="submission" date="2025-08" db="UniProtKB">
        <authorList>
            <consortium name="Ensembl"/>
        </authorList>
    </citation>
    <scope>IDENTIFICATION</scope>
</reference>
<feature type="region of interest" description="Disordered" evidence="5">
    <location>
        <begin position="1"/>
        <end position="444"/>
    </location>
</feature>
<dbReference type="InterPro" id="IPR006207">
    <property type="entry name" value="Cys_knot_C"/>
</dbReference>
<organism evidence="9 10">
    <name type="scientific">Salarias fasciatus</name>
    <name type="common">Jewelled blenny</name>
    <name type="synonym">Blennius fasciatus</name>
    <dbReference type="NCBI Taxonomy" id="181472"/>
    <lineage>
        <taxon>Eukaryota</taxon>
        <taxon>Metazoa</taxon>
        <taxon>Chordata</taxon>
        <taxon>Craniata</taxon>
        <taxon>Vertebrata</taxon>
        <taxon>Euteleostomi</taxon>
        <taxon>Actinopterygii</taxon>
        <taxon>Neopterygii</taxon>
        <taxon>Teleostei</taxon>
        <taxon>Neoteleostei</taxon>
        <taxon>Acanthomorphata</taxon>
        <taxon>Ovalentaria</taxon>
        <taxon>Blenniimorphae</taxon>
        <taxon>Blenniiformes</taxon>
        <taxon>Blennioidei</taxon>
        <taxon>Blenniidae</taxon>
        <taxon>Salariinae</taxon>
        <taxon>Salarias</taxon>
    </lineage>
</organism>
<dbReference type="Gene3D" id="2.10.25.10">
    <property type="entry name" value="Laminin"/>
    <property type="match status" value="1"/>
</dbReference>
<evidence type="ECO:0000259" key="8">
    <source>
        <dbReference type="PROSITE" id="PS51233"/>
    </source>
</evidence>
<dbReference type="InterPro" id="IPR001846">
    <property type="entry name" value="VWF_type-D"/>
</dbReference>
<keyword evidence="2" id="KW-1015">Disulfide bond</keyword>
<sequence length="1171" mass="125924">MITTTTPPTTTTSTSTPPPITTTPEITTPHTTTPPTTATTTPPPTTTTTSTSTPPPTTPIPEITTPYTTTPPPITTTTPPTTTPSTSTLPPVTTTPEITTPHTTTPPPPTTTTTSTSTPPPTTSIPEITTPHTTTPPTIATTTPPTTATPSTSTPPPITTTPEITTPHTTIPPTTATTTPPTTTTTPATSTPPPTTPIPEITTPYTTTPPIITTTANPPTTTTTPSTSTQPLTTPIPEITTPYTTTPPTITTTTPPTTTPSTSTLPPVTTTPEITTPHTTTPPPATTTTPSTSTPPPITPPPEITTPYTTTPPTITTTTPPTTTPSTSTLPPVTTTPEITTPHTTTPPPATTTTPSTSSPPPTTPIPEITTPHTTTPPTIATTTPPPTTTTAPISTPPPITTTPEITTPQTTTPPPATTTTPSTSTPPPITPTPEITTPHTTTPTTVQNETFWLCDCIMARCIENNIIEIIPYECPPLEEITCSNGKEPVLVWDEHHCCQQYACDCVCEGWGDPHYITFDGSFYSYQGNCTYVLMEEKTPKTNLKIYVDNVNCDPTLDVSCPRSIIIAYKSQVVSLVNHNLVGAAQLEVLQDGKPLKLPYLNQGIKIISTRINLVFEIPHLEVVIKFGLTGFSVDLPYKFFGKNTQGHCGTCNNNQADDCMLPGGQLVGSCAVMADYWLASDIHQPNCQIPPPPPTGVPKPTPTLVPCRPDSTCDLLYRSPFTACHPFVSPENFYKGCIFDSCHMSNPAVECTSLQMYASACAQAGVCLYWRNHTTLCCNDCPSDKIYKPCAPAEQPTCEDKPNEPVMNYTTEGCFCPDGMKLFNKESGICVAKCGCLDPEGVPREFNERFEYNCQDCICMESTKTVTCKPKVCQTVPIKNCTAPGFALVNQTSPLDPCCNTLVCECKINTCPVAEASCPVGYKPTLSVPEGKCCPEYTCEPKRVCVHKELEYQPGSSVPAPECQECICTNEVDPKTDLFLIRCQFQECNQECEPGFTYDESNTHECCGKCVQTHCITTFNGETWSPRGNSCLRYTCVESTGTFMTISSNTVCPPFDESKCEPVICKYNSVEKEQGCRLMSAKTTVLHQNCQSQEEVDMPYCEGSSAAAFQHSCSCCKETQFSNRTIDLLCLNGETIPYTYMHVEQCGCGQKDCSRTAAPPARRRRSFTLM</sequence>
<keyword evidence="3" id="KW-0325">Glycoprotein</keyword>
<dbReference type="PANTHER" id="PTHR11339:SF406">
    <property type="entry name" value="MUCIN-5AC-LIKE"/>
    <property type="match status" value="1"/>
</dbReference>
<dbReference type="InterPro" id="IPR001007">
    <property type="entry name" value="VWF_dom"/>
</dbReference>
<feature type="compositionally biased region" description="Low complexity" evidence="5">
    <location>
        <begin position="124"/>
        <end position="152"/>
    </location>
</feature>
<dbReference type="InterPro" id="IPR050780">
    <property type="entry name" value="Mucin_vWF_Thrombospondin_sf"/>
</dbReference>
<dbReference type="OMA" id="AGICIHW"/>
<reference evidence="9" key="3">
    <citation type="submission" date="2025-09" db="UniProtKB">
        <authorList>
            <consortium name="Ensembl"/>
        </authorList>
    </citation>
    <scope>IDENTIFICATION</scope>
</reference>
<dbReference type="CDD" id="cd19941">
    <property type="entry name" value="TIL"/>
    <property type="match status" value="1"/>
</dbReference>
<feature type="compositionally biased region" description="Low complexity" evidence="5">
    <location>
        <begin position="366"/>
        <end position="394"/>
    </location>
</feature>
<evidence type="ECO:0000259" key="6">
    <source>
        <dbReference type="PROSITE" id="PS01225"/>
    </source>
</evidence>
<feature type="compositionally biased region" description="Pro residues" evidence="5">
    <location>
        <begin position="293"/>
        <end position="304"/>
    </location>
</feature>